<dbReference type="EMBL" id="JAAITS010000001">
    <property type="protein sequence ID" value="NSG83884.1"/>
    <property type="molecule type" value="Genomic_DNA"/>
</dbReference>
<protein>
    <submittedName>
        <fullName evidence="3">Fibronectin type III domain-containing protein</fullName>
    </submittedName>
</protein>
<name>A0ABX2H1I6_9FIRM</name>
<dbReference type="Gene3D" id="2.60.40.10">
    <property type="entry name" value="Immunoglobulins"/>
    <property type="match status" value="5"/>
</dbReference>
<sequence>MKKDLKTLNKSVAIAIAAAMTATSAPTPLLASDFTDGGDFVSESPAAEADTTEEAAVEADGFGDEAAVAAVTEDGFGDSEAVADAEESGSTDEVAAFDAEAPGKIGHVAFDEEDKNVLTWYADQKADEYQIRVTDGEYTYRYNYDTSEPETGYPSTVNLSYSLTSLTMRPFKVDAEGNLVYKPDGKDGYIAGLENGKTYKVSVRAVNRNSADGTVAYGEWSDAVDYTYAKKVAEPKSVTIYAAERKNQIQISGENQNLEVSIKDEAGNEYYSYAYGAKEPSYVTTSGNWINFYENYGYLLKKNDTTGLYEVASDADGKYIGAFQKGKKYTVKVRAYTGSGDEKKVGDWSNELVVEADDSGSLVPEKTGNFKYNDEYEYVSWNPIQNTYVSQYEVEVDGKVAFTTDYNYSYPNFYLGRTYGEFKFERGKTYTIRVRGINYRYENGANKKQEGEWSDAYTVTYKAADTSLKKISGVTASSYVLSWNPDKNADSYEIKITDEAGREYFESLASDRKSGRYTRVSGTRYSFDESDYNTYTSVDGVLEPVIYPATGQPVYAFEDGKTYNLSVRAVKIGEDGKEVYGDWSNAFAYKVTASDAGTSEKPAAVSGVNVNTEDSEPTLRWNALDNVNSYEILVKDSAGREYVSSASLKDDGTVDKTYYSAGRDNFPSVSLSRLKYLYTYTTDSKVSFDRVRDENGDPIKAMAPGESYTFQVRAVRTYTVDTDGKKVTKTVEGDWSAPSAAFTVDALQPITDLQYVKADDEYYYFTYSAKVDLDSVWYQIATGTEFTTATMVSDWSSFYYDGSAGSAKLKISKNNSNLEAGKTYYVRAVSSADRPEEEEVAKLKPAAVSFTTDAEKAPKNVTGLEMYKESENSFEFRFDAVLEDGDSYELQYTDKAQPSEEDWVTASSSGYYDEDEDEYYEDDDALTLRKSLLKEGATYVRVVAYVKDKSGNKKYGTPSNVVAVNVSKATSAISNLKLVEKTPDGYVFSYDGTVRKEEDVEFWYSESPEFVNDYKVTDCISGENNKATLYFESLTPGKTYYVRARVKNDKAATLAQKYSAYTNTASFNAGMPNISVTNVITAKTVTLNMSAESGSEGWLTGYQIQRKNGKKYKTIAKTTDSVYKNTKLKADTTYTYRVRPYYYDSETGKTTYGAWAYNKVTTWGGALKLKATPKSTTSVKLSWTKIKGAKGYEIYRCEGSSIGDTVAAGMTNNFAKYKLIKTTSAKASSYTDKKLQSGMDYYYLVRAYKTVGNSKYYIDEGVYANLSFEMTTVNRISYANGKMKLSWQPVYAGKGYLVEKRNEETGAWETYKTLKASTSSITFPAADTETTYRVRAYRGQEYSNEIRATVNPVLATPGNVKAVANKADGSITVTWNPVAGADYYRVYRTTSSWNRYNKDSNSYSYSYGSSATVPNYVADSTTVSGYKFVSELKETTITDREIKYTYNGATSTEYKGPKAGVKYYYYVIAYKNGKSYEYKDSADETYTSGASKSASAIVSTAKIAKPTSPKAKATKGKITVSWKKVTGATGYQVYRSTKKGSGYKLVGTITKGSKVKYVDKSSKKAGTKYYYKVRAVGNNEAGVPIYSSYSTPKYAKAK</sequence>
<feature type="chain" id="PRO_5046443416" evidence="1">
    <location>
        <begin position="32"/>
        <end position="1598"/>
    </location>
</feature>
<comment type="caution">
    <text evidence="3">The sequence shown here is derived from an EMBL/GenBank/DDBJ whole genome shotgun (WGS) entry which is preliminary data.</text>
</comment>
<evidence type="ECO:0000256" key="1">
    <source>
        <dbReference type="SAM" id="SignalP"/>
    </source>
</evidence>
<dbReference type="RefSeq" id="WP_173769054.1">
    <property type="nucleotide sequence ID" value="NZ_JAAITS010000001.1"/>
</dbReference>
<gene>
    <name evidence="3" type="ORF">G5B17_00220</name>
</gene>
<organism evidence="3 4">
    <name type="scientific">Blautia faecis</name>
    <dbReference type="NCBI Taxonomy" id="871665"/>
    <lineage>
        <taxon>Bacteria</taxon>
        <taxon>Bacillati</taxon>
        <taxon>Bacillota</taxon>
        <taxon>Clostridia</taxon>
        <taxon>Lachnospirales</taxon>
        <taxon>Lachnospiraceae</taxon>
        <taxon>Blautia</taxon>
    </lineage>
</organism>
<evidence type="ECO:0000313" key="4">
    <source>
        <dbReference type="Proteomes" id="UP001644719"/>
    </source>
</evidence>
<dbReference type="SUPFAM" id="SSF49265">
    <property type="entry name" value="Fibronectin type III"/>
    <property type="match status" value="3"/>
</dbReference>
<dbReference type="CDD" id="cd00063">
    <property type="entry name" value="FN3"/>
    <property type="match status" value="3"/>
</dbReference>
<dbReference type="InterPro" id="IPR013783">
    <property type="entry name" value="Ig-like_fold"/>
</dbReference>
<dbReference type="InterPro" id="IPR036116">
    <property type="entry name" value="FN3_sf"/>
</dbReference>
<proteinExistence type="predicted"/>
<dbReference type="SMART" id="SM00060">
    <property type="entry name" value="FN3"/>
    <property type="match status" value="8"/>
</dbReference>
<feature type="domain" description="Fibronectin type-III" evidence="2">
    <location>
        <begin position="1505"/>
        <end position="1598"/>
    </location>
</feature>
<dbReference type="Proteomes" id="UP001644719">
    <property type="component" value="Unassembled WGS sequence"/>
</dbReference>
<dbReference type="PROSITE" id="PS50853">
    <property type="entry name" value="FN3"/>
    <property type="match status" value="1"/>
</dbReference>
<dbReference type="InterPro" id="IPR003961">
    <property type="entry name" value="FN3_dom"/>
</dbReference>
<accession>A0ABX2H1I6</accession>
<evidence type="ECO:0000313" key="3">
    <source>
        <dbReference type="EMBL" id="NSG83884.1"/>
    </source>
</evidence>
<reference evidence="3 4" key="1">
    <citation type="journal article" date="2020" name="Cell Host Microbe">
        <title>Functional and Genomic Variation between Human-Derived Isolates of Lachnospiraceae Reveals Inter- and Intra-Species Diversity.</title>
        <authorList>
            <person name="Sorbara M.T."/>
            <person name="Littmann E.R."/>
            <person name="Fontana E."/>
            <person name="Moody T.U."/>
            <person name="Kohout C.E."/>
            <person name="Gjonbalaj M."/>
            <person name="Eaton V."/>
            <person name="Seok R."/>
            <person name="Leiner I.M."/>
            <person name="Pamer E.G."/>
        </authorList>
    </citation>
    <scope>NUCLEOTIDE SEQUENCE [LARGE SCALE GENOMIC DNA]</scope>
    <source>
        <strain evidence="3 4">MSK.17.74</strain>
    </source>
</reference>
<keyword evidence="4" id="KW-1185">Reference proteome</keyword>
<evidence type="ECO:0000259" key="2">
    <source>
        <dbReference type="PROSITE" id="PS50853"/>
    </source>
</evidence>
<keyword evidence="1" id="KW-0732">Signal</keyword>
<feature type="signal peptide" evidence="1">
    <location>
        <begin position="1"/>
        <end position="31"/>
    </location>
</feature>